<sequence length="98" mass="11007">MRDIAGGVREGMQLTKQDLEEQTRGWRSAFGAKLRSFGAKRDESPRAEESSALHAVRQNLAMTAKDVSELRQEVMNEVRLSVNDIRQVLRCCSSPMLA</sequence>
<accession>A0ABP0QB68</accession>
<reference evidence="2 3" key="1">
    <citation type="submission" date="2024-02" db="EMBL/GenBank/DDBJ databases">
        <authorList>
            <person name="Chen Y."/>
            <person name="Shah S."/>
            <person name="Dougan E. K."/>
            <person name="Thang M."/>
            <person name="Chan C."/>
        </authorList>
    </citation>
    <scope>NUCLEOTIDE SEQUENCE [LARGE SCALE GENOMIC DNA]</scope>
</reference>
<dbReference type="Proteomes" id="UP001642464">
    <property type="component" value="Unassembled WGS sequence"/>
</dbReference>
<organism evidence="2 3">
    <name type="scientific">Durusdinium trenchii</name>
    <dbReference type="NCBI Taxonomy" id="1381693"/>
    <lineage>
        <taxon>Eukaryota</taxon>
        <taxon>Sar</taxon>
        <taxon>Alveolata</taxon>
        <taxon>Dinophyceae</taxon>
        <taxon>Suessiales</taxon>
        <taxon>Symbiodiniaceae</taxon>
        <taxon>Durusdinium</taxon>
    </lineage>
</organism>
<evidence type="ECO:0000256" key="1">
    <source>
        <dbReference type="SAM" id="MobiDB-lite"/>
    </source>
</evidence>
<protein>
    <submittedName>
        <fullName evidence="2">TM2 domain-containing protein</fullName>
    </submittedName>
</protein>
<comment type="caution">
    <text evidence="2">The sequence shown here is derived from an EMBL/GenBank/DDBJ whole genome shotgun (WGS) entry which is preliminary data.</text>
</comment>
<feature type="region of interest" description="Disordered" evidence="1">
    <location>
        <begin position="1"/>
        <end position="20"/>
    </location>
</feature>
<evidence type="ECO:0000313" key="2">
    <source>
        <dbReference type="EMBL" id="CAK9085482.1"/>
    </source>
</evidence>
<dbReference type="EMBL" id="CAXAMM010039307">
    <property type="protein sequence ID" value="CAK9085482.1"/>
    <property type="molecule type" value="Genomic_DNA"/>
</dbReference>
<evidence type="ECO:0000313" key="3">
    <source>
        <dbReference type="Proteomes" id="UP001642464"/>
    </source>
</evidence>
<name>A0ABP0QB68_9DINO</name>
<gene>
    <name evidence="2" type="ORF">SCF082_LOCUS40491</name>
</gene>
<proteinExistence type="predicted"/>
<keyword evidence="3" id="KW-1185">Reference proteome</keyword>